<keyword evidence="2" id="KW-1185">Reference proteome</keyword>
<dbReference type="EMBL" id="JBJXBP010000008">
    <property type="protein sequence ID" value="KAL3812615.1"/>
    <property type="molecule type" value="Genomic_DNA"/>
</dbReference>
<gene>
    <name evidence="1" type="ORF">ACJIZ3_013883</name>
</gene>
<name>A0ABD3RHZ9_9LAMI</name>
<dbReference type="AlphaFoldDB" id="A0ABD3RHZ9"/>
<organism evidence="1 2">
    <name type="scientific">Penstemon smallii</name>
    <dbReference type="NCBI Taxonomy" id="265156"/>
    <lineage>
        <taxon>Eukaryota</taxon>
        <taxon>Viridiplantae</taxon>
        <taxon>Streptophyta</taxon>
        <taxon>Embryophyta</taxon>
        <taxon>Tracheophyta</taxon>
        <taxon>Spermatophyta</taxon>
        <taxon>Magnoliopsida</taxon>
        <taxon>eudicotyledons</taxon>
        <taxon>Gunneridae</taxon>
        <taxon>Pentapetalae</taxon>
        <taxon>asterids</taxon>
        <taxon>lamiids</taxon>
        <taxon>Lamiales</taxon>
        <taxon>Plantaginaceae</taxon>
        <taxon>Cheloneae</taxon>
        <taxon>Penstemon</taxon>
    </lineage>
</organism>
<reference evidence="1 2" key="1">
    <citation type="submission" date="2024-12" db="EMBL/GenBank/DDBJ databases">
        <title>The unique morphological basis and parallel evolutionary history of personate flowers in Penstemon.</title>
        <authorList>
            <person name="Depatie T.H."/>
            <person name="Wessinger C.A."/>
        </authorList>
    </citation>
    <scope>NUCLEOTIDE SEQUENCE [LARGE SCALE GENOMIC DNA]</scope>
    <source>
        <strain evidence="1">WTNN_2</strain>
        <tissue evidence="1">Leaf</tissue>
    </source>
</reference>
<evidence type="ECO:0000313" key="1">
    <source>
        <dbReference type="EMBL" id="KAL3812615.1"/>
    </source>
</evidence>
<sequence length="37" mass="4612">MALYICIVKLTEEKTEKSCWFFFISDKRRRYMSKVFI</sequence>
<comment type="caution">
    <text evidence="1">The sequence shown here is derived from an EMBL/GenBank/DDBJ whole genome shotgun (WGS) entry which is preliminary data.</text>
</comment>
<evidence type="ECO:0000313" key="2">
    <source>
        <dbReference type="Proteomes" id="UP001634393"/>
    </source>
</evidence>
<dbReference type="Proteomes" id="UP001634393">
    <property type="component" value="Unassembled WGS sequence"/>
</dbReference>
<proteinExistence type="predicted"/>
<accession>A0ABD3RHZ9</accession>
<protein>
    <submittedName>
        <fullName evidence="1">Uncharacterized protein</fullName>
    </submittedName>
</protein>